<name>A0AAD7MPL0_9AGAR</name>
<keyword evidence="3" id="KW-1185">Reference proteome</keyword>
<gene>
    <name evidence="2" type="ORF">DFH07DRAFT_782753</name>
</gene>
<feature type="compositionally biased region" description="Basic and acidic residues" evidence="1">
    <location>
        <begin position="20"/>
        <end position="32"/>
    </location>
</feature>
<evidence type="ECO:0000313" key="2">
    <source>
        <dbReference type="EMBL" id="KAJ7726313.1"/>
    </source>
</evidence>
<reference evidence="2" key="1">
    <citation type="submission" date="2023-03" db="EMBL/GenBank/DDBJ databases">
        <title>Massive genome expansion in bonnet fungi (Mycena s.s.) driven by repeated elements and novel gene families across ecological guilds.</title>
        <authorList>
            <consortium name="Lawrence Berkeley National Laboratory"/>
            <person name="Harder C.B."/>
            <person name="Miyauchi S."/>
            <person name="Viragh M."/>
            <person name="Kuo A."/>
            <person name="Thoen E."/>
            <person name="Andreopoulos B."/>
            <person name="Lu D."/>
            <person name="Skrede I."/>
            <person name="Drula E."/>
            <person name="Henrissat B."/>
            <person name="Morin E."/>
            <person name="Kohler A."/>
            <person name="Barry K."/>
            <person name="LaButti K."/>
            <person name="Morin E."/>
            <person name="Salamov A."/>
            <person name="Lipzen A."/>
            <person name="Mereny Z."/>
            <person name="Hegedus B."/>
            <person name="Baldrian P."/>
            <person name="Stursova M."/>
            <person name="Weitz H."/>
            <person name="Taylor A."/>
            <person name="Grigoriev I.V."/>
            <person name="Nagy L.G."/>
            <person name="Martin F."/>
            <person name="Kauserud H."/>
        </authorList>
    </citation>
    <scope>NUCLEOTIDE SEQUENCE</scope>
    <source>
        <strain evidence="2">CBHHK188m</strain>
    </source>
</reference>
<evidence type="ECO:0000313" key="3">
    <source>
        <dbReference type="Proteomes" id="UP001215280"/>
    </source>
</evidence>
<dbReference type="AlphaFoldDB" id="A0AAD7MPL0"/>
<organism evidence="2 3">
    <name type="scientific">Mycena maculata</name>
    <dbReference type="NCBI Taxonomy" id="230809"/>
    <lineage>
        <taxon>Eukaryota</taxon>
        <taxon>Fungi</taxon>
        <taxon>Dikarya</taxon>
        <taxon>Basidiomycota</taxon>
        <taxon>Agaricomycotina</taxon>
        <taxon>Agaricomycetes</taxon>
        <taxon>Agaricomycetidae</taxon>
        <taxon>Agaricales</taxon>
        <taxon>Marasmiineae</taxon>
        <taxon>Mycenaceae</taxon>
        <taxon>Mycena</taxon>
    </lineage>
</organism>
<accession>A0AAD7MPL0</accession>
<proteinExistence type="predicted"/>
<sequence>MSTHHTDWNAPPHYEAVDDSGSHRESDTLLDSRKPLASGPRYVYYRVYALDGILRCKNDKGNPFIGRIKATSVPLPHTVASLKRALVQAEGLPDPNGDLTGLFQTRDARTAMVMNARVDILTGDLGATAHTSVALVFLTSSKGPVCAASDDEGDDDTGDELPLLYYRLYNRGGEERSVRSFDASEPALGRVKRESIAPPRNVLSVRRRIANVEGKPIYELADLFTDMTADNALHSDTLMDDTCGSSKENPVLIVQPEHRPGVYNRPVLIVALPSDFAVYSSHRFTQWLSPSPGDIVHSDGVAVDRDAYSGYSRYAALDKSGKTGYPAHSKLLDEVSEQSSSSGCNIQ</sequence>
<protein>
    <submittedName>
        <fullName evidence="2">Uncharacterized protein</fullName>
    </submittedName>
</protein>
<feature type="region of interest" description="Disordered" evidence="1">
    <location>
        <begin position="1"/>
        <end position="32"/>
    </location>
</feature>
<dbReference type="Proteomes" id="UP001215280">
    <property type="component" value="Unassembled WGS sequence"/>
</dbReference>
<dbReference type="EMBL" id="JARJLG010000220">
    <property type="protein sequence ID" value="KAJ7726313.1"/>
    <property type="molecule type" value="Genomic_DNA"/>
</dbReference>
<evidence type="ECO:0000256" key="1">
    <source>
        <dbReference type="SAM" id="MobiDB-lite"/>
    </source>
</evidence>
<comment type="caution">
    <text evidence="2">The sequence shown here is derived from an EMBL/GenBank/DDBJ whole genome shotgun (WGS) entry which is preliminary data.</text>
</comment>